<comment type="caution">
    <text evidence="1">The sequence shown here is derived from an EMBL/GenBank/DDBJ whole genome shotgun (WGS) entry which is preliminary data.</text>
</comment>
<keyword evidence="2" id="KW-1185">Reference proteome</keyword>
<dbReference type="Proteomes" id="UP000257109">
    <property type="component" value="Unassembled WGS sequence"/>
</dbReference>
<reference evidence="1" key="1">
    <citation type="submission" date="2018-05" db="EMBL/GenBank/DDBJ databases">
        <title>Draft genome of Mucuna pruriens seed.</title>
        <authorList>
            <person name="Nnadi N.E."/>
            <person name="Vos R."/>
            <person name="Hasami M.H."/>
            <person name="Devisetty U.K."/>
            <person name="Aguiy J.C."/>
        </authorList>
    </citation>
    <scope>NUCLEOTIDE SEQUENCE [LARGE SCALE GENOMIC DNA]</scope>
    <source>
        <strain evidence="1">JCA_2017</strain>
    </source>
</reference>
<evidence type="ECO:0000313" key="1">
    <source>
        <dbReference type="EMBL" id="RDY01959.1"/>
    </source>
</evidence>
<name>A0A371HGR2_MUCPR</name>
<sequence>MPLLQDRATLAAKNINKVLNRRPHS</sequence>
<gene>
    <name evidence="1" type="ORF">CR513_14653</name>
</gene>
<accession>A0A371HGR2</accession>
<dbReference type="AlphaFoldDB" id="A0A371HGR2"/>
<organism evidence="1 2">
    <name type="scientific">Mucuna pruriens</name>
    <name type="common">Velvet bean</name>
    <name type="synonym">Dolichos pruriens</name>
    <dbReference type="NCBI Taxonomy" id="157652"/>
    <lineage>
        <taxon>Eukaryota</taxon>
        <taxon>Viridiplantae</taxon>
        <taxon>Streptophyta</taxon>
        <taxon>Embryophyta</taxon>
        <taxon>Tracheophyta</taxon>
        <taxon>Spermatophyta</taxon>
        <taxon>Magnoliopsida</taxon>
        <taxon>eudicotyledons</taxon>
        <taxon>Gunneridae</taxon>
        <taxon>Pentapetalae</taxon>
        <taxon>rosids</taxon>
        <taxon>fabids</taxon>
        <taxon>Fabales</taxon>
        <taxon>Fabaceae</taxon>
        <taxon>Papilionoideae</taxon>
        <taxon>50 kb inversion clade</taxon>
        <taxon>NPAAA clade</taxon>
        <taxon>indigoferoid/millettioid clade</taxon>
        <taxon>Phaseoleae</taxon>
        <taxon>Mucuna</taxon>
    </lineage>
</organism>
<protein>
    <submittedName>
        <fullName evidence="1">Uncharacterized protein</fullName>
    </submittedName>
</protein>
<proteinExistence type="predicted"/>
<evidence type="ECO:0000313" key="2">
    <source>
        <dbReference type="Proteomes" id="UP000257109"/>
    </source>
</evidence>
<dbReference type="EMBL" id="QJKJ01002637">
    <property type="protein sequence ID" value="RDY01959.1"/>
    <property type="molecule type" value="Genomic_DNA"/>
</dbReference>